<evidence type="ECO:0000313" key="1">
    <source>
        <dbReference type="EMBL" id="KAJ3532898.1"/>
    </source>
</evidence>
<sequence length="728" mass="81101">MKNGGPGELGRSGVNVGVVELDVKSSCRNLGIGEGGYENSGSGGESWRNAQPQVNEDRTSRLSFSAAGRDISSRTKEEPFLHNNSISTDPMLHNTEPYNPSGAKVAGVSTTSAMAASHPFNVQIEHSTTASTTRLPTKSHIARIRVMGICHHGTPIGKSPAPMIFGSKRAGVAGNVPRSYKSTRRFLYNRITRSVMSSSSNSHLWNPSSGIRFSPKTDYQPRYPLLEVSRFVHTPSLGSDAAQMLPIEPEEFSDDEEFERNAAEWFDQQDLLMLPPPEPAAEELQHATNAGADPSDGPNPENEPVERIPPPVTSLDYNVDPELYEAAQNSKTGSEESFWSYRMYRHLLEDGSQQKVKIHYCVSKHTMEHVCKKYFAHEKVIGFDLEWMIWAKREDGPRKNVSLIQIASPGRIALFHVALFLKNDFVAPTFKKIMEDESVSKVGVAIKADCTRLKTQLDIDTKGIFELSHLYRLVKYSKAGQLDLINKTSVALAIQTHEFLGLPLFKGQSVRSSNWMLPLSERQIAYSASDAYAGLQLYHVLEQERKKLDPSPPRPEFAERGLPIRFLTAEDVDESDEVLDSDTEAGIEIEPELENSAIELPQSPVVIPEEQSQNVRDSRLTAADLSVQQYRTQIQRRLKVAPSALRTYYIWYANEDLPPESVAKLLRNPPLKTNTVVSYILDAIACENLPFSKSRLKSEVLSLIAPDAFLRPKYQALVQEAQQAEGQP</sequence>
<comment type="caution">
    <text evidence="1">The sequence shown here is derived from an EMBL/GenBank/DDBJ whole genome shotgun (WGS) entry which is preliminary data.</text>
</comment>
<protein>
    <submittedName>
        <fullName evidence="1">Uncharacterized protein</fullName>
    </submittedName>
</protein>
<evidence type="ECO:0000313" key="2">
    <source>
        <dbReference type="Proteomes" id="UP001148629"/>
    </source>
</evidence>
<gene>
    <name evidence="1" type="ORF">NM208_g8228</name>
</gene>
<accession>A0ACC1S660</accession>
<organism evidence="1 2">
    <name type="scientific">Fusarium decemcellulare</name>
    <dbReference type="NCBI Taxonomy" id="57161"/>
    <lineage>
        <taxon>Eukaryota</taxon>
        <taxon>Fungi</taxon>
        <taxon>Dikarya</taxon>
        <taxon>Ascomycota</taxon>
        <taxon>Pezizomycotina</taxon>
        <taxon>Sordariomycetes</taxon>
        <taxon>Hypocreomycetidae</taxon>
        <taxon>Hypocreales</taxon>
        <taxon>Nectriaceae</taxon>
        <taxon>Fusarium</taxon>
        <taxon>Fusarium decemcellulare species complex</taxon>
    </lineage>
</organism>
<reference evidence="1" key="1">
    <citation type="submission" date="2022-08" db="EMBL/GenBank/DDBJ databases">
        <title>Genome Sequence of Fusarium decemcellulare.</title>
        <authorList>
            <person name="Buettner E."/>
        </authorList>
    </citation>
    <scope>NUCLEOTIDE SEQUENCE</scope>
    <source>
        <strain evidence="1">Babe19</strain>
    </source>
</reference>
<dbReference type="EMBL" id="JANRMS010000916">
    <property type="protein sequence ID" value="KAJ3532898.1"/>
    <property type="molecule type" value="Genomic_DNA"/>
</dbReference>
<proteinExistence type="predicted"/>
<dbReference type="Proteomes" id="UP001148629">
    <property type="component" value="Unassembled WGS sequence"/>
</dbReference>
<name>A0ACC1S660_9HYPO</name>
<keyword evidence="2" id="KW-1185">Reference proteome</keyword>